<sequence length="1027" mass="117100">MLRLYCSTSSVAKKVPLRCFSTSIRLLQQDYKSKKNIIGNEISDDPKYVKEQLDNVVSNLNDQQLSEEDGNSITRSKVDDAFKRKEHTTNQSSNNNKDDKSHREEIYSSVDNILQSDFFQKIQKTQAIDSKTLKEIIPEEVERFDKKFKSPTFRWMKKVHQDLRDKFDVEKIDNIPFTSLLEKYYGKPKFFIKATEIFDTLEVGDAVEFSKTLDQSVMSVIVQLPSRDDDPRYTVMDRKGTLHFCEKSSFKLRIPKVIPKEWINGIVERTNLESSGYGSVKTTVDHQYELYAVNPLARRTIVGPLLQITNDAWDWLPDVSQQLEVIHRLCQGNGPKQITLFHLYHAVRKIPLKNMKGGAITGVDSYQALNKRVQHLGSDFNIFGDSGLGKSINSLDPEAAYDVPLLYSITLALKKQNTLWSTSYTSRSAMLPLSVTVNPLEYVHRAESAIHSLKTDSELRESFADYIEKRDFTNVPKEFENILFLLKEYSVGNITDPVSESVICQLTKLPENLLDLDVTKTKIYNLLSEIGYIDTKLTNPVHFSNNLCMPGKDVSLQADRERDFYELSDETLDKDFDISKDIRKDFGDMKVYCIDSETAHEIDDGVAIERIDDKTANIHIHIADPASYLSPENSISKIAFERAFTTYQPETISAMLPMSLVNLSGLGIEGQKTRVMTFSVPFNFETGKVDLSKAEVQPSYVSSFPKYTYNTVDKTLLKTKYQDASSLNDEERDLNDLFKIAQKLRESRVEQGAVIFGESFGTDVKVLPKSENDAESDSLYVDSSMDDYNIVFGKQKSTDSQLLVSELMILANTISGSVLKENSYPGIYKGMRETKSTGSASEVINNMNKMIKEGSLPMLKDIARSIKFIVPAIYSHQPNRHLMLACDTYAPSTSPLRRFGDLVNHWQFHNMARAKPSRFTEAEMFYMTLHIEVRNDILKYSSRRAVSYYCTKYISEQIEKGNRLDLSFFTWSRPNGRYVSGIIPEFGLFARLKLERDSRPPKVGSVIKNFEIDCLDPISGDIELKQI</sequence>
<dbReference type="STRING" id="1206466.K0KNS3"/>
<dbReference type="FunCoup" id="K0KNS3">
    <property type="interactions" value="115"/>
</dbReference>
<keyword evidence="4" id="KW-1185">Reference proteome</keyword>
<feature type="region of interest" description="Disordered" evidence="1">
    <location>
        <begin position="84"/>
        <end position="103"/>
    </location>
</feature>
<dbReference type="InParanoid" id="K0KNS3"/>
<evidence type="ECO:0000313" key="4">
    <source>
        <dbReference type="Proteomes" id="UP000009328"/>
    </source>
</evidence>
<dbReference type="HOGENOM" id="CLU_012624_0_0_1"/>
<comment type="caution">
    <text evidence="3">The sequence shown here is derived from an EMBL/GenBank/DDBJ whole genome shotgun (WGS) entry which is preliminary data.</text>
</comment>
<dbReference type="SMART" id="SM00955">
    <property type="entry name" value="RNB"/>
    <property type="match status" value="1"/>
</dbReference>
<accession>K0KNS3</accession>
<dbReference type="InterPro" id="IPR001900">
    <property type="entry name" value="RNase_II/R"/>
</dbReference>
<name>K0KNS3_WICCF</name>
<dbReference type="AlphaFoldDB" id="K0KNS3"/>
<gene>
    <name evidence="3" type="ORF">BN7_3366</name>
</gene>
<dbReference type="GO" id="GO:0000932">
    <property type="term" value="C:P-body"/>
    <property type="evidence" value="ECO:0007669"/>
    <property type="project" value="TreeGrafter"/>
</dbReference>
<dbReference type="InterPro" id="IPR050180">
    <property type="entry name" value="RNR_Ribonuclease"/>
</dbReference>
<evidence type="ECO:0000313" key="3">
    <source>
        <dbReference type="EMBL" id="CCH43812.1"/>
    </source>
</evidence>
<dbReference type="GO" id="GO:0006402">
    <property type="term" value="P:mRNA catabolic process"/>
    <property type="evidence" value="ECO:0007669"/>
    <property type="project" value="TreeGrafter"/>
</dbReference>
<dbReference type="PANTHER" id="PTHR23355">
    <property type="entry name" value="RIBONUCLEASE"/>
    <property type="match status" value="1"/>
</dbReference>
<dbReference type="EMBL" id="CAIF01000090">
    <property type="protein sequence ID" value="CCH43812.1"/>
    <property type="molecule type" value="Genomic_DNA"/>
</dbReference>
<dbReference type="GO" id="GO:0003723">
    <property type="term" value="F:RNA binding"/>
    <property type="evidence" value="ECO:0007669"/>
    <property type="project" value="InterPro"/>
</dbReference>
<proteinExistence type="predicted"/>
<protein>
    <recommendedName>
        <fullName evidence="2">RNB domain-containing protein</fullName>
    </recommendedName>
</protein>
<evidence type="ECO:0000259" key="2">
    <source>
        <dbReference type="SMART" id="SM00955"/>
    </source>
</evidence>
<organism evidence="3 4">
    <name type="scientific">Wickerhamomyces ciferrii (strain ATCC 14091 / BCRC 22168 / CBS 111 / JCM 3599 / NBRC 0793 / NRRL Y-1031 F-60-10)</name>
    <name type="common">Yeast</name>
    <name type="synonym">Pichia ciferrii</name>
    <dbReference type="NCBI Taxonomy" id="1206466"/>
    <lineage>
        <taxon>Eukaryota</taxon>
        <taxon>Fungi</taxon>
        <taxon>Dikarya</taxon>
        <taxon>Ascomycota</taxon>
        <taxon>Saccharomycotina</taxon>
        <taxon>Saccharomycetes</taxon>
        <taxon>Phaffomycetales</taxon>
        <taxon>Wickerhamomycetaceae</taxon>
        <taxon>Wickerhamomyces</taxon>
    </lineage>
</organism>
<evidence type="ECO:0000256" key="1">
    <source>
        <dbReference type="SAM" id="MobiDB-lite"/>
    </source>
</evidence>
<dbReference type="Proteomes" id="UP000009328">
    <property type="component" value="Unassembled WGS sequence"/>
</dbReference>
<reference evidence="3 4" key="1">
    <citation type="journal article" date="2012" name="Eukaryot. Cell">
        <title>Draft genome sequence of Wickerhamomyces ciferrii NRRL Y-1031 F-60-10.</title>
        <authorList>
            <person name="Schneider J."/>
            <person name="Andrea H."/>
            <person name="Blom J."/>
            <person name="Jaenicke S."/>
            <person name="Ruckert C."/>
            <person name="Schorsch C."/>
            <person name="Szczepanowski R."/>
            <person name="Farwick M."/>
            <person name="Goesmann A."/>
            <person name="Puhler A."/>
            <person name="Schaffer S."/>
            <person name="Tauch A."/>
            <person name="Kohler T."/>
            <person name="Brinkrolf K."/>
        </authorList>
    </citation>
    <scope>NUCLEOTIDE SEQUENCE [LARGE SCALE GENOMIC DNA]</scope>
    <source>
        <strain evidence="4">ATCC 14091 / BCRC 22168 / CBS 111 / JCM 3599 / NBRC 0793 / NRRL Y-1031 F-60-10</strain>
    </source>
</reference>
<dbReference type="SUPFAM" id="SSF50249">
    <property type="entry name" value="Nucleic acid-binding proteins"/>
    <property type="match status" value="1"/>
</dbReference>
<dbReference type="eggNOG" id="KOG2102">
    <property type="taxonomic scope" value="Eukaryota"/>
</dbReference>
<feature type="domain" description="RNB" evidence="2">
    <location>
        <begin position="583"/>
        <end position="914"/>
    </location>
</feature>
<dbReference type="InterPro" id="IPR012340">
    <property type="entry name" value="NA-bd_OB-fold"/>
</dbReference>
<dbReference type="PANTHER" id="PTHR23355:SF59">
    <property type="entry name" value="EXORIBONUCLEASE II, MITOCHONDRIAL"/>
    <property type="match status" value="1"/>
</dbReference>
<dbReference type="Pfam" id="PF00773">
    <property type="entry name" value="RNB"/>
    <property type="match status" value="1"/>
</dbReference>
<dbReference type="GO" id="GO:0000175">
    <property type="term" value="F:3'-5'-RNA exonuclease activity"/>
    <property type="evidence" value="ECO:0007669"/>
    <property type="project" value="TreeGrafter"/>
</dbReference>